<accession>A0A9P8LC10</accession>
<protein>
    <submittedName>
        <fullName evidence="2">Uncharacterized protein</fullName>
    </submittedName>
</protein>
<evidence type="ECO:0000256" key="1">
    <source>
        <dbReference type="SAM" id="SignalP"/>
    </source>
</evidence>
<sequence>MASKSLVFLRGLVVKAARIGAHAGYSGMECICIVTANTPRTASPCYASDESSVPGPCADVIKVLAGTEKNSGGGATV</sequence>
<name>A0A9P8LC10_9PEZI</name>
<feature type="signal peptide" evidence="1">
    <location>
        <begin position="1"/>
        <end position="16"/>
    </location>
</feature>
<dbReference type="AlphaFoldDB" id="A0A9P8LC10"/>
<dbReference type="EMBL" id="JAGHQM010000578">
    <property type="protein sequence ID" value="KAH0559524.1"/>
    <property type="molecule type" value="Genomic_DNA"/>
</dbReference>
<evidence type="ECO:0000313" key="2">
    <source>
        <dbReference type="EMBL" id="KAH0559524.1"/>
    </source>
</evidence>
<proteinExistence type="predicted"/>
<dbReference type="Proteomes" id="UP000750711">
    <property type="component" value="Unassembled WGS sequence"/>
</dbReference>
<keyword evidence="3" id="KW-1185">Reference proteome</keyword>
<feature type="chain" id="PRO_5040159244" evidence="1">
    <location>
        <begin position="17"/>
        <end position="77"/>
    </location>
</feature>
<organism evidence="2 3">
    <name type="scientific">Trichoglossum hirsutum</name>
    <dbReference type="NCBI Taxonomy" id="265104"/>
    <lineage>
        <taxon>Eukaryota</taxon>
        <taxon>Fungi</taxon>
        <taxon>Dikarya</taxon>
        <taxon>Ascomycota</taxon>
        <taxon>Pezizomycotina</taxon>
        <taxon>Geoglossomycetes</taxon>
        <taxon>Geoglossales</taxon>
        <taxon>Geoglossaceae</taxon>
        <taxon>Trichoglossum</taxon>
    </lineage>
</organism>
<gene>
    <name evidence="2" type="ORF">GP486_003963</name>
</gene>
<comment type="caution">
    <text evidence="2">The sequence shown here is derived from an EMBL/GenBank/DDBJ whole genome shotgun (WGS) entry which is preliminary data.</text>
</comment>
<feature type="non-terminal residue" evidence="2">
    <location>
        <position position="77"/>
    </location>
</feature>
<keyword evidence="1" id="KW-0732">Signal</keyword>
<reference evidence="2" key="1">
    <citation type="submission" date="2021-03" db="EMBL/GenBank/DDBJ databases">
        <title>Comparative genomics and phylogenomic investigation of the class Geoglossomycetes provide insights into ecological specialization and systematics.</title>
        <authorList>
            <person name="Melie T."/>
            <person name="Pirro S."/>
            <person name="Miller A.N."/>
            <person name="Quandt A."/>
        </authorList>
    </citation>
    <scope>NUCLEOTIDE SEQUENCE</scope>
    <source>
        <strain evidence="2">CAQ_001_2017</strain>
    </source>
</reference>
<evidence type="ECO:0000313" key="3">
    <source>
        <dbReference type="Proteomes" id="UP000750711"/>
    </source>
</evidence>